<accession>A0A1I3KDV2</accession>
<evidence type="ECO:0000256" key="6">
    <source>
        <dbReference type="ARBA" id="ARBA00047846"/>
    </source>
</evidence>
<sequence length="275" mass="29053">MGFSLSPLAASEGYRLAAFDRVGSTNATALELAREGDAGKIWLVSKRQEAGRGRRGRPWETPEGNLAATLLLVPSFDLKNSATLGFVAGLALGDALDAVIPHAKFAVGMDGGTARSGGRFELKWPNDVLADGAKLSGILLESTMLENERFALAIGIGVNVVASPREVPYPATSLAELGAKCDAETLFLALSDAWMDNMRAWDEGRGLKTIRQRWLTRAAGLGSEVAVQVDGQVVRGVFETIDDECRFVIRKANGEAVVITAGDVHFGAVASAAPV</sequence>
<evidence type="ECO:0000313" key="8">
    <source>
        <dbReference type="EMBL" id="SFI70696.1"/>
    </source>
</evidence>
<reference evidence="9" key="1">
    <citation type="submission" date="2016-10" db="EMBL/GenBank/DDBJ databases">
        <authorList>
            <person name="Varghese N."/>
            <person name="Submissions S."/>
        </authorList>
    </citation>
    <scope>NUCLEOTIDE SEQUENCE [LARGE SCALE GENOMIC DNA]</scope>
    <source>
        <strain evidence="9">DSM 21857</strain>
    </source>
</reference>
<evidence type="ECO:0000256" key="4">
    <source>
        <dbReference type="ARBA" id="ARBA00023267"/>
    </source>
</evidence>
<dbReference type="PANTHER" id="PTHR12835:SF5">
    <property type="entry name" value="BIOTIN--PROTEIN LIGASE"/>
    <property type="match status" value="1"/>
</dbReference>
<dbReference type="EMBL" id="FORF01000005">
    <property type="protein sequence ID" value="SFI70696.1"/>
    <property type="molecule type" value="Genomic_DNA"/>
</dbReference>
<evidence type="ECO:0000256" key="1">
    <source>
        <dbReference type="ARBA" id="ARBA00022598"/>
    </source>
</evidence>
<evidence type="ECO:0000313" key="9">
    <source>
        <dbReference type="Proteomes" id="UP000242763"/>
    </source>
</evidence>
<dbReference type="NCBIfam" id="TIGR00121">
    <property type="entry name" value="birA_ligase"/>
    <property type="match status" value="1"/>
</dbReference>
<evidence type="ECO:0000256" key="2">
    <source>
        <dbReference type="ARBA" id="ARBA00022741"/>
    </source>
</evidence>
<dbReference type="InterPro" id="IPR003142">
    <property type="entry name" value="BPL_C"/>
</dbReference>
<dbReference type="PANTHER" id="PTHR12835">
    <property type="entry name" value="BIOTIN PROTEIN LIGASE"/>
    <property type="match status" value="1"/>
</dbReference>
<dbReference type="GO" id="GO:0004077">
    <property type="term" value="F:biotin--[biotin carboxyl-carrier protein] ligase activity"/>
    <property type="evidence" value="ECO:0007669"/>
    <property type="project" value="UniProtKB-EC"/>
</dbReference>
<dbReference type="GO" id="GO:0005737">
    <property type="term" value="C:cytoplasm"/>
    <property type="evidence" value="ECO:0007669"/>
    <property type="project" value="TreeGrafter"/>
</dbReference>
<keyword evidence="4" id="KW-0092">Biotin</keyword>
<gene>
    <name evidence="8" type="ORF">SAMN03080618_01159</name>
</gene>
<dbReference type="SUPFAM" id="SSF50037">
    <property type="entry name" value="C-terminal domain of transcriptional repressors"/>
    <property type="match status" value="1"/>
</dbReference>
<dbReference type="GO" id="GO:0005524">
    <property type="term" value="F:ATP binding"/>
    <property type="evidence" value="ECO:0007669"/>
    <property type="project" value="UniProtKB-KW"/>
</dbReference>
<dbReference type="CDD" id="cd16442">
    <property type="entry name" value="BPL"/>
    <property type="match status" value="1"/>
</dbReference>
<dbReference type="Gene3D" id="3.30.930.10">
    <property type="entry name" value="Bira Bifunctional Protein, Domain 2"/>
    <property type="match status" value="1"/>
</dbReference>
<dbReference type="InterPro" id="IPR008988">
    <property type="entry name" value="Transcriptional_repressor_C"/>
</dbReference>
<protein>
    <recommendedName>
        <fullName evidence="5">biotin--[biotin carboxyl-carrier protein] ligase</fullName>
        <ecNumber evidence="5">6.3.4.15</ecNumber>
    </recommendedName>
</protein>
<name>A0A1I3KDV2_9HYPH</name>
<proteinExistence type="predicted"/>
<evidence type="ECO:0000259" key="7">
    <source>
        <dbReference type="PROSITE" id="PS51733"/>
    </source>
</evidence>
<dbReference type="RefSeq" id="WP_091519700.1">
    <property type="nucleotide sequence ID" value="NZ_FORF01000005.1"/>
</dbReference>
<dbReference type="InterPro" id="IPR004408">
    <property type="entry name" value="Biotin_CoA_COase_ligase"/>
</dbReference>
<feature type="domain" description="BPL/LPL catalytic" evidence="7">
    <location>
        <begin position="15"/>
        <end position="202"/>
    </location>
</feature>
<keyword evidence="3" id="KW-0067">ATP-binding</keyword>
<dbReference type="SUPFAM" id="SSF55681">
    <property type="entry name" value="Class II aaRS and biotin synthetases"/>
    <property type="match status" value="1"/>
</dbReference>
<dbReference type="Pfam" id="PF02237">
    <property type="entry name" value="BPL_C"/>
    <property type="match status" value="1"/>
</dbReference>
<dbReference type="EC" id="6.3.4.15" evidence="5"/>
<dbReference type="InterPro" id="IPR045864">
    <property type="entry name" value="aa-tRNA-synth_II/BPL/LPL"/>
</dbReference>
<dbReference type="STRING" id="1121003.SAMN03080618_01159"/>
<evidence type="ECO:0000256" key="5">
    <source>
        <dbReference type="ARBA" id="ARBA00024227"/>
    </source>
</evidence>
<comment type="catalytic activity">
    <reaction evidence="6">
        <text>biotin + L-lysyl-[protein] + ATP = N(6)-biotinyl-L-lysyl-[protein] + AMP + diphosphate + H(+)</text>
        <dbReference type="Rhea" id="RHEA:11756"/>
        <dbReference type="Rhea" id="RHEA-COMP:9752"/>
        <dbReference type="Rhea" id="RHEA-COMP:10505"/>
        <dbReference type="ChEBI" id="CHEBI:15378"/>
        <dbReference type="ChEBI" id="CHEBI:29969"/>
        <dbReference type="ChEBI" id="CHEBI:30616"/>
        <dbReference type="ChEBI" id="CHEBI:33019"/>
        <dbReference type="ChEBI" id="CHEBI:57586"/>
        <dbReference type="ChEBI" id="CHEBI:83144"/>
        <dbReference type="ChEBI" id="CHEBI:456215"/>
        <dbReference type="EC" id="6.3.4.15"/>
    </reaction>
</comment>
<keyword evidence="2" id="KW-0547">Nucleotide-binding</keyword>
<organism evidence="8 9">
    <name type="scientific">Aquamicrobium aerolatum DSM 21857</name>
    <dbReference type="NCBI Taxonomy" id="1121003"/>
    <lineage>
        <taxon>Bacteria</taxon>
        <taxon>Pseudomonadati</taxon>
        <taxon>Pseudomonadota</taxon>
        <taxon>Alphaproteobacteria</taxon>
        <taxon>Hyphomicrobiales</taxon>
        <taxon>Phyllobacteriaceae</taxon>
        <taxon>Aerobium</taxon>
    </lineage>
</organism>
<keyword evidence="1 8" id="KW-0436">Ligase</keyword>
<dbReference type="AlphaFoldDB" id="A0A1I3KDV2"/>
<keyword evidence="9" id="KW-1185">Reference proteome</keyword>
<dbReference type="InterPro" id="IPR004143">
    <property type="entry name" value="BPL_LPL_catalytic"/>
</dbReference>
<dbReference type="OrthoDB" id="9807064at2"/>
<dbReference type="Gene3D" id="2.30.30.100">
    <property type="match status" value="1"/>
</dbReference>
<dbReference type="Proteomes" id="UP000242763">
    <property type="component" value="Unassembled WGS sequence"/>
</dbReference>
<dbReference type="PROSITE" id="PS51733">
    <property type="entry name" value="BPL_LPL_CATALYTIC"/>
    <property type="match status" value="1"/>
</dbReference>
<evidence type="ECO:0000256" key="3">
    <source>
        <dbReference type="ARBA" id="ARBA00022840"/>
    </source>
</evidence>
<dbReference type="Pfam" id="PF03099">
    <property type="entry name" value="BPL_LplA_LipB"/>
    <property type="match status" value="1"/>
</dbReference>